<evidence type="ECO:0000313" key="5">
    <source>
        <dbReference type="Proteomes" id="UP000774958"/>
    </source>
</evidence>
<evidence type="ECO:0000313" key="4">
    <source>
        <dbReference type="Proteomes" id="UP000058114"/>
    </source>
</evidence>
<proteinExistence type="inferred from homology"/>
<dbReference type="AlphaFoldDB" id="A0A0S2SGX1"/>
<dbReference type="EMBL" id="JAIRBT010000009">
    <property type="protein sequence ID" value="MBZ6066232.1"/>
    <property type="molecule type" value="Genomic_DNA"/>
</dbReference>
<dbReference type="Gene3D" id="1.10.3390.10">
    <property type="entry name" value="YejL-like"/>
    <property type="match status" value="1"/>
</dbReference>
<evidence type="ECO:0000256" key="1">
    <source>
        <dbReference type="HAMAP-Rule" id="MF_00816"/>
    </source>
</evidence>
<dbReference type="KEGG" id="asr:WL1483_1549"/>
<sequence>MPIVSKYKNEQFDALMNDLIAVLEQHKAPVDLSLMVLGNLATNIINELPQAQRQAIADKFVQALTASVDKGNQPH</sequence>
<dbReference type="STRING" id="652.WL1483_1549"/>
<dbReference type="InterPro" id="IPR023202">
    <property type="entry name" value="YejL_sf"/>
</dbReference>
<dbReference type="SUPFAM" id="SSF158651">
    <property type="entry name" value="YejL-like"/>
    <property type="match status" value="1"/>
</dbReference>
<dbReference type="PIRSF" id="PIRSF006188">
    <property type="entry name" value="UCP006188"/>
    <property type="match status" value="1"/>
</dbReference>
<accession>A0A0S2SGX1</accession>
<evidence type="ECO:0000313" key="2">
    <source>
        <dbReference type="EMBL" id="ALP40968.1"/>
    </source>
</evidence>
<name>A0A0S2SGX1_9GAMM</name>
<reference evidence="3 5" key="3">
    <citation type="submission" date="2021-09" db="EMBL/GenBank/DDBJ databases">
        <title>Aeromonas schubertii isolated from Asian sea bass.</title>
        <authorList>
            <person name="Pinpimai K."/>
        </authorList>
    </citation>
    <scope>NUCLEOTIDE SEQUENCE [LARGE SCALE GENOMIC DNA]</scope>
    <source>
        <strain evidence="3 5">CHULA2021a</strain>
    </source>
</reference>
<reference evidence="2 4" key="2">
    <citation type="journal article" date="2016" name="Genome Announc.">
        <title>Complete Genome Sequence of the Highly Virulent Aeromonas schubertii Strain WL1483, Isolated from Diseased Snakehead Fish (Channa argus) in China.</title>
        <authorList>
            <person name="Liu L."/>
            <person name="Li N."/>
            <person name="Zhang D."/>
            <person name="Fu X."/>
            <person name="Shi C."/>
            <person name="Lin Q."/>
            <person name="Hao G."/>
        </authorList>
    </citation>
    <scope>NUCLEOTIDE SEQUENCE [LARGE SCALE GENOMIC DNA]</scope>
    <source>
        <strain evidence="2 4">WL1483</strain>
    </source>
</reference>
<dbReference type="InterPro" id="IPR009857">
    <property type="entry name" value="UPF0352"/>
</dbReference>
<protein>
    <recommendedName>
        <fullName evidence="1">UPF0352 protein LA374_08430</fullName>
    </recommendedName>
</protein>
<dbReference type="NCBIfam" id="NF010242">
    <property type="entry name" value="PRK13689.1"/>
    <property type="match status" value="1"/>
</dbReference>
<dbReference type="Proteomes" id="UP000058114">
    <property type="component" value="Chromosome"/>
</dbReference>
<organism evidence="2 4">
    <name type="scientific">Aeromonas schubertii</name>
    <dbReference type="NCBI Taxonomy" id="652"/>
    <lineage>
        <taxon>Bacteria</taxon>
        <taxon>Pseudomonadati</taxon>
        <taxon>Pseudomonadota</taxon>
        <taxon>Gammaproteobacteria</taxon>
        <taxon>Aeromonadales</taxon>
        <taxon>Aeromonadaceae</taxon>
        <taxon>Aeromonas</taxon>
    </lineage>
</organism>
<reference evidence="4" key="1">
    <citation type="submission" date="2015-10" db="EMBL/GenBank/DDBJ databases">
        <title>Complete Genome Sequence of Aeromonas schubertii strain WL1483.</title>
        <authorList>
            <person name="Liu L."/>
        </authorList>
    </citation>
    <scope>NUCLEOTIDE SEQUENCE [LARGE SCALE GENOMIC DNA]</scope>
    <source>
        <strain evidence="4">WL1483</strain>
    </source>
</reference>
<keyword evidence="5" id="KW-1185">Reference proteome</keyword>
<dbReference type="HAMAP" id="MF_00816">
    <property type="entry name" value="UPF0352"/>
    <property type="match status" value="1"/>
</dbReference>
<dbReference type="Pfam" id="PF07208">
    <property type="entry name" value="DUF1414"/>
    <property type="match status" value="1"/>
</dbReference>
<comment type="similarity">
    <text evidence="1">Belongs to the UPF0352 family.</text>
</comment>
<dbReference type="OrthoDB" id="5771474at2"/>
<dbReference type="RefSeq" id="WP_050665033.1">
    <property type="nucleotide sequence ID" value="NZ_CDDB01000011.1"/>
</dbReference>
<dbReference type="EMBL" id="CP013067">
    <property type="protein sequence ID" value="ALP40968.1"/>
    <property type="molecule type" value="Genomic_DNA"/>
</dbReference>
<evidence type="ECO:0000313" key="3">
    <source>
        <dbReference type="EMBL" id="MBZ6066232.1"/>
    </source>
</evidence>
<dbReference type="Proteomes" id="UP000774958">
    <property type="component" value="Unassembled WGS sequence"/>
</dbReference>
<gene>
    <name evidence="3" type="ORF">LA374_08430</name>
    <name evidence="2" type="ORF">WL1483_1549</name>
</gene>
<dbReference type="PATRIC" id="fig|652.5.peg.1152"/>